<protein>
    <submittedName>
        <fullName evidence="1">Uncharacterized protein</fullName>
    </submittedName>
</protein>
<organism evidence="1">
    <name type="scientific">Amphimedon queenslandica</name>
    <name type="common">Sponge</name>
    <dbReference type="NCBI Taxonomy" id="400682"/>
    <lineage>
        <taxon>Eukaryota</taxon>
        <taxon>Metazoa</taxon>
        <taxon>Porifera</taxon>
        <taxon>Demospongiae</taxon>
        <taxon>Heteroscleromorpha</taxon>
        <taxon>Haplosclerida</taxon>
        <taxon>Niphatidae</taxon>
        <taxon>Amphimedon</taxon>
    </lineage>
</organism>
<reference evidence="1" key="1">
    <citation type="submission" date="2017-05" db="UniProtKB">
        <authorList>
            <consortium name="EnsemblMetazoa"/>
        </authorList>
    </citation>
    <scope>IDENTIFICATION</scope>
</reference>
<evidence type="ECO:0000313" key="1">
    <source>
        <dbReference type="EnsemblMetazoa" id="Aqu2.1.28673_001"/>
    </source>
</evidence>
<dbReference type="AlphaFoldDB" id="A0A1X7ULN8"/>
<accession>A0A1X7ULN8</accession>
<dbReference type="EnsemblMetazoa" id="Aqu2.1.28673_001">
    <property type="protein sequence ID" value="Aqu2.1.28673_001"/>
    <property type="gene ID" value="Aqu2.1.28673"/>
</dbReference>
<dbReference type="InParanoid" id="A0A1X7ULN8"/>
<name>A0A1X7ULN8_AMPQE</name>
<proteinExistence type="predicted"/>
<sequence length="69" mass="7726">MSRQKRHFLQSVMLRQLTHSSHLRLFLEGFLESGMAITCPLFSSVLSCSLFRITSPRDGERGGEGGRGD</sequence>